<protein>
    <submittedName>
        <fullName evidence="1">Polyketide cyclase</fullName>
    </submittedName>
</protein>
<dbReference type="InterPro" id="IPR023393">
    <property type="entry name" value="START-like_dom_sf"/>
</dbReference>
<keyword evidence="2" id="KW-1185">Reference proteome</keyword>
<reference evidence="1 2" key="1">
    <citation type="submission" date="2020-06" db="EMBL/GenBank/DDBJ databases">
        <title>Frischella cerana isolated from Apis cerana gut homogenate.</title>
        <authorList>
            <person name="Wolter L.A."/>
            <person name="Suenami S."/>
            <person name="Miyazaki R."/>
        </authorList>
    </citation>
    <scope>NUCLEOTIDE SEQUENCE [LARGE SCALE GENOMIC DNA]</scope>
    <source>
        <strain evidence="1 2">Ac13</strain>
    </source>
</reference>
<dbReference type="SUPFAM" id="SSF55961">
    <property type="entry name" value="Bet v1-like"/>
    <property type="match status" value="1"/>
</dbReference>
<organism evidence="1 2">
    <name type="scientific">Frischella japonica</name>
    <dbReference type="NCBI Taxonomy" id="2741544"/>
    <lineage>
        <taxon>Bacteria</taxon>
        <taxon>Pseudomonadati</taxon>
        <taxon>Pseudomonadota</taxon>
        <taxon>Gammaproteobacteria</taxon>
        <taxon>Orbales</taxon>
        <taxon>Orbaceae</taxon>
        <taxon>Frischella</taxon>
    </lineage>
</organism>
<dbReference type="RefSeq" id="WP_187756197.1">
    <property type="nucleotide sequence ID" value="NZ_JABURY010000020.1"/>
</dbReference>
<dbReference type="Proteomes" id="UP000651208">
    <property type="component" value="Unassembled WGS sequence"/>
</dbReference>
<proteinExistence type="predicted"/>
<gene>
    <name evidence="1" type="ORF">FcAc13_10610</name>
</gene>
<accession>A0ABR7QZU9</accession>
<sequence length="142" mass="16075">MNKNNVWSKSFELNVNNTPEQIWQVFVDTANWKQWNPGVKSIKIEGPFVSGTWFSMELPDGEIVRSQLVDVAEEIHFIDETLIGETRVRVEHRIEVVNPGQSKFIYAIHTQGPDAQAFGEGISSDFPHVMAGLAKYLADKMV</sequence>
<dbReference type="EMBL" id="JABURY010000020">
    <property type="protein sequence ID" value="MBC9131752.1"/>
    <property type="molecule type" value="Genomic_DNA"/>
</dbReference>
<evidence type="ECO:0000313" key="1">
    <source>
        <dbReference type="EMBL" id="MBC9131752.1"/>
    </source>
</evidence>
<name>A0ABR7QZU9_9GAMM</name>
<comment type="caution">
    <text evidence="1">The sequence shown here is derived from an EMBL/GenBank/DDBJ whole genome shotgun (WGS) entry which is preliminary data.</text>
</comment>
<dbReference type="Gene3D" id="3.30.530.20">
    <property type="match status" value="1"/>
</dbReference>
<evidence type="ECO:0000313" key="2">
    <source>
        <dbReference type="Proteomes" id="UP000651208"/>
    </source>
</evidence>